<reference evidence="3 4" key="1">
    <citation type="submission" date="2024-04" db="EMBL/GenBank/DDBJ databases">
        <title>Tritrichomonas musculus Genome.</title>
        <authorList>
            <person name="Alves-Ferreira E."/>
            <person name="Grigg M."/>
            <person name="Lorenzi H."/>
            <person name="Galac M."/>
        </authorList>
    </citation>
    <scope>NUCLEOTIDE SEQUENCE [LARGE SCALE GENOMIC DNA]</scope>
    <source>
        <strain evidence="3 4">EAF2021</strain>
    </source>
</reference>
<name>A0ABR2KDK5_9EUKA</name>
<keyword evidence="1" id="KW-0175">Coiled coil</keyword>
<feature type="compositionally biased region" description="Polar residues" evidence="2">
    <location>
        <begin position="51"/>
        <end position="80"/>
    </location>
</feature>
<feature type="compositionally biased region" description="Low complexity" evidence="2">
    <location>
        <begin position="259"/>
        <end position="269"/>
    </location>
</feature>
<evidence type="ECO:0000256" key="1">
    <source>
        <dbReference type="SAM" id="Coils"/>
    </source>
</evidence>
<evidence type="ECO:0000256" key="2">
    <source>
        <dbReference type="SAM" id="MobiDB-lite"/>
    </source>
</evidence>
<proteinExistence type="predicted"/>
<feature type="region of interest" description="Disordered" evidence="2">
    <location>
        <begin position="254"/>
        <end position="287"/>
    </location>
</feature>
<accession>A0ABR2KDK5</accession>
<gene>
    <name evidence="3" type="ORF">M9Y10_039156</name>
</gene>
<sequence>MDSESSNNSDSYTDPNRSLAKFLKNQDASEPDPRKKFKKIPKMSPEEESSDSYNISSQKNVSFPKGSSKNANKKQNSTHFESSDEDATNSNFTTSQINPDYKLLDEQYANNGFSSSDDESQKIYYRRPPPSSVAYQLRSSSSDDEDKPKPKPRIPNNSRRFAESVAPYKKTKFRFEDESINNDIKFDDSVSQRGRPMARTTAPSVSSFKSTKSSKSRKWTPSVASESPLDREIEQLIETESRLTAAENEKLAKDLEFYNNDITSTSSDNNTRKQSNPEQPQKKIDDDVQTKIEKYYARMLKKKFPHLVDKKEKLHKKQERRHQLNFNNDIISWSREMIENDNERLQQEINQVTKQLKHMEDKNNELKKQIHKLDQDFDEYDYDYDSYH</sequence>
<keyword evidence="4" id="KW-1185">Reference proteome</keyword>
<feature type="region of interest" description="Disordered" evidence="2">
    <location>
        <begin position="1"/>
        <end position="166"/>
    </location>
</feature>
<feature type="region of interest" description="Disordered" evidence="2">
    <location>
        <begin position="181"/>
        <end position="231"/>
    </location>
</feature>
<evidence type="ECO:0000313" key="4">
    <source>
        <dbReference type="Proteomes" id="UP001470230"/>
    </source>
</evidence>
<comment type="caution">
    <text evidence="3">The sequence shown here is derived from an EMBL/GenBank/DDBJ whole genome shotgun (WGS) entry which is preliminary data.</text>
</comment>
<dbReference type="Proteomes" id="UP001470230">
    <property type="component" value="Unassembled WGS sequence"/>
</dbReference>
<dbReference type="EMBL" id="JAPFFF010000006">
    <property type="protein sequence ID" value="KAK8888095.1"/>
    <property type="molecule type" value="Genomic_DNA"/>
</dbReference>
<evidence type="ECO:0000313" key="3">
    <source>
        <dbReference type="EMBL" id="KAK8888095.1"/>
    </source>
</evidence>
<feature type="compositionally biased region" description="Polar residues" evidence="2">
    <location>
        <begin position="1"/>
        <end position="16"/>
    </location>
</feature>
<feature type="compositionally biased region" description="Polar residues" evidence="2">
    <location>
        <begin position="88"/>
        <end position="98"/>
    </location>
</feature>
<feature type="coiled-coil region" evidence="1">
    <location>
        <begin position="335"/>
        <end position="376"/>
    </location>
</feature>
<organism evidence="3 4">
    <name type="scientific">Tritrichomonas musculus</name>
    <dbReference type="NCBI Taxonomy" id="1915356"/>
    <lineage>
        <taxon>Eukaryota</taxon>
        <taxon>Metamonada</taxon>
        <taxon>Parabasalia</taxon>
        <taxon>Tritrichomonadida</taxon>
        <taxon>Tritrichomonadidae</taxon>
        <taxon>Tritrichomonas</taxon>
    </lineage>
</organism>
<protein>
    <submittedName>
        <fullName evidence="3">Uncharacterized protein</fullName>
    </submittedName>
</protein>